<evidence type="ECO:0000313" key="6">
    <source>
        <dbReference type="Proteomes" id="UP000283269"/>
    </source>
</evidence>
<feature type="compositionally biased region" description="Basic and acidic residues" evidence="3">
    <location>
        <begin position="26"/>
        <end position="35"/>
    </location>
</feature>
<dbReference type="PANTHER" id="PTHR11360:SF234">
    <property type="entry name" value="MFS-TYPE TRANSPORTER DBAD-RELATED"/>
    <property type="match status" value="1"/>
</dbReference>
<proteinExistence type="inferred from homology"/>
<feature type="transmembrane region" description="Helical" evidence="4">
    <location>
        <begin position="109"/>
        <end position="127"/>
    </location>
</feature>
<accession>A0A409WKR5</accession>
<feature type="transmembrane region" description="Helical" evidence="4">
    <location>
        <begin position="133"/>
        <end position="156"/>
    </location>
</feature>
<keyword evidence="4" id="KW-0812">Transmembrane</keyword>
<feature type="region of interest" description="Disordered" evidence="3">
    <location>
        <begin position="13"/>
        <end position="35"/>
    </location>
</feature>
<feature type="transmembrane region" description="Helical" evidence="4">
    <location>
        <begin position="266"/>
        <end position="290"/>
    </location>
</feature>
<sequence length="380" mass="41070">MNKVLKGIENVTKEYTQENHNTNPERLSEPNTERPPLDLEISDAGRVAWLTVAGAYLYSFGVYQDYYTRIFLSNDSASRIAWIGSIQLAMPFVIGLWSGKLFDNGHFHVLEILGGILFTISLFMLSLTQPGKYYQVFLSQGIGMGFGLGLTFVPTFGVLNHHFRRRKALVTGIALTGTSMGAVVFPISKSFHCEPLVISEILTRDNYKVLNHLITSIGFGKAVRASAYVVLGCLVLGNCLMRTAYTKIAIINGASSLGRITANYLADVYGPFNVFLTVMVCTAATIFSVLGVKTPATLVVVSILYGFFSGAWLSVSMAALASLSRSPQEVGARIGLALALSSVGSLVSTPIQGALLGNNFHWNRPAIFSGVCPPCNEVAC</sequence>
<organism evidence="5 6">
    <name type="scientific">Psilocybe cyanescens</name>
    <dbReference type="NCBI Taxonomy" id="93625"/>
    <lineage>
        <taxon>Eukaryota</taxon>
        <taxon>Fungi</taxon>
        <taxon>Dikarya</taxon>
        <taxon>Basidiomycota</taxon>
        <taxon>Agaricomycotina</taxon>
        <taxon>Agaricomycetes</taxon>
        <taxon>Agaricomycetidae</taxon>
        <taxon>Agaricales</taxon>
        <taxon>Agaricineae</taxon>
        <taxon>Strophariaceae</taxon>
        <taxon>Psilocybe</taxon>
    </lineage>
</organism>
<dbReference type="GO" id="GO:0022857">
    <property type="term" value="F:transmembrane transporter activity"/>
    <property type="evidence" value="ECO:0007669"/>
    <property type="project" value="InterPro"/>
</dbReference>
<reference evidence="5 6" key="1">
    <citation type="journal article" date="2018" name="Evol. Lett.">
        <title>Horizontal gene cluster transfer increased hallucinogenic mushroom diversity.</title>
        <authorList>
            <person name="Reynolds H.T."/>
            <person name="Vijayakumar V."/>
            <person name="Gluck-Thaler E."/>
            <person name="Korotkin H.B."/>
            <person name="Matheny P.B."/>
            <person name="Slot J.C."/>
        </authorList>
    </citation>
    <scope>NUCLEOTIDE SEQUENCE [LARGE SCALE GENOMIC DNA]</scope>
    <source>
        <strain evidence="5 6">2631</strain>
    </source>
</reference>
<evidence type="ECO:0000256" key="4">
    <source>
        <dbReference type="SAM" id="Phobius"/>
    </source>
</evidence>
<dbReference type="EMBL" id="NHYD01003394">
    <property type="protein sequence ID" value="PPQ79082.1"/>
    <property type="molecule type" value="Genomic_DNA"/>
</dbReference>
<dbReference type="Proteomes" id="UP000283269">
    <property type="component" value="Unassembled WGS sequence"/>
</dbReference>
<keyword evidence="6" id="KW-1185">Reference proteome</keyword>
<evidence type="ECO:0000313" key="5">
    <source>
        <dbReference type="EMBL" id="PPQ79082.1"/>
    </source>
</evidence>
<comment type="subcellular location">
    <subcellularLocation>
        <location evidence="1">Membrane</location>
        <topology evidence="1">Multi-pass membrane protein</topology>
    </subcellularLocation>
</comment>
<keyword evidence="4" id="KW-0472">Membrane</keyword>
<dbReference type="InParanoid" id="A0A409WKR5"/>
<feature type="transmembrane region" description="Helical" evidence="4">
    <location>
        <begin position="168"/>
        <end position="187"/>
    </location>
</feature>
<dbReference type="InterPro" id="IPR011701">
    <property type="entry name" value="MFS"/>
</dbReference>
<dbReference type="InterPro" id="IPR036259">
    <property type="entry name" value="MFS_trans_sf"/>
</dbReference>
<evidence type="ECO:0000256" key="2">
    <source>
        <dbReference type="ARBA" id="ARBA00006727"/>
    </source>
</evidence>
<dbReference type="SUPFAM" id="SSF103473">
    <property type="entry name" value="MFS general substrate transporter"/>
    <property type="match status" value="1"/>
</dbReference>
<feature type="transmembrane region" description="Helical" evidence="4">
    <location>
        <begin position="47"/>
        <end position="67"/>
    </location>
</feature>
<dbReference type="OrthoDB" id="6499973at2759"/>
<evidence type="ECO:0008006" key="7">
    <source>
        <dbReference type="Google" id="ProtNLM"/>
    </source>
</evidence>
<comment type="caution">
    <text evidence="5">The sequence shown here is derived from an EMBL/GenBank/DDBJ whole genome shotgun (WGS) entry which is preliminary data.</text>
</comment>
<dbReference type="InterPro" id="IPR050327">
    <property type="entry name" value="Proton-linked_MCT"/>
</dbReference>
<dbReference type="STRING" id="93625.A0A409WKR5"/>
<evidence type="ECO:0000256" key="1">
    <source>
        <dbReference type="ARBA" id="ARBA00004141"/>
    </source>
</evidence>
<comment type="similarity">
    <text evidence="2">Belongs to the major facilitator superfamily. Monocarboxylate porter (TC 2.A.1.13) family.</text>
</comment>
<dbReference type="PANTHER" id="PTHR11360">
    <property type="entry name" value="MONOCARBOXYLATE TRANSPORTER"/>
    <property type="match status" value="1"/>
</dbReference>
<dbReference type="Pfam" id="PF07690">
    <property type="entry name" value="MFS_1"/>
    <property type="match status" value="1"/>
</dbReference>
<dbReference type="GO" id="GO:0016020">
    <property type="term" value="C:membrane"/>
    <property type="evidence" value="ECO:0007669"/>
    <property type="project" value="UniProtKB-SubCell"/>
</dbReference>
<name>A0A409WKR5_PSICY</name>
<feature type="transmembrane region" description="Helical" evidence="4">
    <location>
        <begin position="296"/>
        <end position="323"/>
    </location>
</feature>
<feature type="transmembrane region" description="Helical" evidence="4">
    <location>
        <begin position="335"/>
        <end position="355"/>
    </location>
</feature>
<protein>
    <recommendedName>
        <fullName evidence="7">Major facilitator superfamily (MFS) profile domain-containing protein</fullName>
    </recommendedName>
</protein>
<keyword evidence="4" id="KW-1133">Transmembrane helix</keyword>
<feature type="transmembrane region" description="Helical" evidence="4">
    <location>
        <begin position="225"/>
        <end position="245"/>
    </location>
</feature>
<evidence type="ECO:0000256" key="3">
    <source>
        <dbReference type="SAM" id="MobiDB-lite"/>
    </source>
</evidence>
<gene>
    <name evidence="5" type="ORF">CVT25_002307</name>
</gene>
<feature type="transmembrane region" description="Helical" evidence="4">
    <location>
        <begin position="79"/>
        <end position="97"/>
    </location>
</feature>
<dbReference type="AlphaFoldDB" id="A0A409WKR5"/>
<dbReference type="Gene3D" id="1.20.1250.20">
    <property type="entry name" value="MFS general substrate transporter like domains"/>
    <property type="match status" value="2"/>
</dbReference>